<sequence>MCLRIRCHSYAPLLVENHTPLPSVQQYMGHSDIKSTIIYLQLVSIPAQKEVSPVDLVFNLQ</sequence>
<evidence type="ECO:0000313" key="3">
    <source>
        <dbReference type="Proteomes" id="UP000321291"/>
    </source>
</evidence>
<dbReference type="InterPro" id="IPR011010">
    <property type="entry name" value="DNA_brk_join_enz"/>
</dbReference>
<evidence type="ECO:0000256" key="1">
    <source>
        <dbReference type="ARBA" id="ARBA00023172"/>
    </source>
</evidence>
<dbReference type="GO" id="GO:0015074">
    <property type="term" value="P:DNA integration"/>
    <property type="evidence" value="ECO:0007669"/>
    <property type="project" value="InterPro"/>
</dbReference>
<reference evidence="2 3" key="1">
    <citation type="journal article" date="2017" name="Int. J. Syst. Evol. Microbiol.">
        <title>Arachidicoccus ginsenosidivorans sp. nov., with ginsenoside-converting activity isolated from ginseng cultivating soil.</title>
        <authorList>
            <person name="Siddiqi M.Z."/>
            <person name="Aslam Z."/>
            <person name="Im W.T."/>
        </authorList>
    </citation>
    <scope>NUCLEOTIDE SEQUENCE [LARGE SCALE GENOMIC DNA]</scope>
    <source>
        <strain evidence="2 3">Gsoil 809</strain>
    </source>
</reference>
<dbReference type="EMBL" id="CP042434">
    <property type="protein sequence ID" value="QEC73199.1"/>
    <property type="molecule type" value="Genomic_DNA"/>
</dbReference>
<dbReference type="GO" id="GO:0003677">
    <property type="term" value="F:DNA binding"/>
    <property type="evidence" value="ECO:0007669"/>
    <property type="project" value="InterPro"/>
</dbReference>
<dbReference type="Proteomes" id="UP000321291">
    <property type="component" value="Chromosome"/>
</dbReference>
<dbReference type="KEGG" id="agi:FSB73_17475"/>
<protein>
    <submittedName>
        <fullName evidence="2">Tyrosine-type recombinase/integrase</fullName>
    </submittedName>
</protein>
<dbReference type="GO" id="GO:0006310">
    <property type="term" value="P:DNA recombination"/>
    <property type="evidence" value="ECO:0007669"/>
    <property type="project" value="UniProtKB-KW"/>
</dbReference>
<organism evidence="2 3">
    <name type="scientific">Arachidicoccus ginsenosidivorans</name>
    <dbReference type="NCBI Taxonomy" id="496057"/>
    <lineage>
        <taxon>Bacteria</taxon>
        <taxon>Pseudomonadati</taxon>
        <taxon>Bacteroidota</taxon>
        <taxon>Chitinophagia</taxon>
        <taxon>Chitinophagales</taxon>
        <taxon>Chitinophagaceae</taxon>
        <taxon>Arachidicoccus</taxon>
    </lineage>
</organism>
<gene>
    <name evidence="2" type="ORF">FSB73_17475</name>
</gene>
<proteinExistence type="predicted"/>
<dbReference type="Gene3D" id="1.10.443.10">
    <property type="entry name" value="Intergrase catalytic core"/>
    <property type="match status" value="1"/>
</dbReference>
<keyword evidence="3" id="KW-1185">Reference proteome</keyword>
<keyword evidence="1" id="KW-0233">DNA recombination</keyword>
<dbReference type="AlphaFoldDB" id="A0A5B8VP44"/>
<evidence type="ECO:0000313" key="2">
    <source>
        <dbReference type="EMBL" id="QEC73199.1"/>
    </source>
</evidence>
<name>A0A5B8VP44_9BACT</name>
<dbReference type="SUPFAM" id="SSF56349">
    <property type="entry name" value="DNA breaking-rejoining enzymes"/>
    <property type="match status" value="1"/>
</dbReference>
<accession>A0A5B8VP44</accession>
<dbReference type="InterPro" id="IPR013762">
    <property type="entry name" value="Integrase-like_cat_sf"/>
</dbReference>